<dbReference type="AlphaFoldDB" id="A0A7C9D256"/>
<organism evidence="1">
    <name type="scientific">Opuntia streptacantha</name>
    <name type="common">Prickly pear cactus</name>
    <name type="synonym">Opuntia cardona</name>
    <dbReference type="NCBI Taxonomy" id="393608"/>
    <lineage>
        <taxon>Eukaryota</taxon>
        <taxon>Viridiplantae</taxon>
        <taxon>Streptophyta</taxon>
        <taxon>Embryophyta</taxon>
        <taxon>Tracheophyta</taxon>
        <taxon>Spermatophyta</taxon>
        <taxon>Magnoliopsida</taxon>
        <taxon>eudicotyledons</taxon>
        <taxon>Gunneridae</taxon>
        <taxon>Pentapetalae</taxon>
        <taxon>Caryophyllales</taxon>
        <taxon>Cactineae</taxon>
        <taxon>Cactaceae</taxon>
        <taxon>Opuntioideae</taxon>
        <taxon>Opuntia</taxon>
    </lineage>
</organism>
<dbReference type="EMBL" id="GISG01068662">
    <property type="protein sequence ID" value="MBA4629165.1"/>
    <property type="molecule type" value="Transcribed_RNA"/>
</dbReference>
<reference evidence="1" key="1">
    <citation type="journal article" date="2013" name="J. Plant Res.">
        <title>Effect of fungi and light on seed germination of three Opuntia species from semiarid lands of central Mexico.</title>
        <authorList>
            <person name="Delgado-Sanchez P."/>
            <person name="Jimenez-Bremont J.F."/>
            <person name="Guerrero-Gonzalez Mde L."/>
            <person name="Flores J."/>
        </authorList>
    </citation>
    <scope>NUCLEOTIDE SEQUENCE</scope>
    <source>
        <tissue evidence="1">Cladode</tissue>
    </source>
</reference>
<protein>
    <submittedName>
        <fullName evidence="1">Uncharacterized protein</fullName>
    </submittedName>
</protein>
<reference evidence="1" key="2">
    <citation type="submission" date="2020-07" db="EMBL/GenBank/DDBJ databases">
        <authorList>
            <person name="Vera ALvarez R."/>
            <person name="Arias-Moreno D.M."/>
            <person name="Jimenez-Jacinto V."/>
            <person name="Jimenez-Bremont J.F."/>
            <person name="Swaminathan K."/>
            <person name="Moose S.P."/>
            <person name="Guerrero-Gonzalez M.L."/>
            <person name="Marino-Ramirez L."/>
            <person name="Landsman D."/>
            <person name="Rodriguez-Kessler M."/>
            <person name="Delgado-Sanchez P."/>
        </authorList>
    </citation>
    <scope>NUCLEOTIDE SEQUENCE</scope>
    <source>
        <tissue evidence="1">Cladode</tissue>
    </source>
</reference>
<proteinExistence type="predicted"/>
<name>A0A7C9D256_OPUST</name>
<accession>A0A7C9D256</accession>
<evidence type="ECO:0000313" key="1">
    <source>
        <dbReference type="EMBL" id="MBA4629165.1"/>
    </source>
</evidence>
<sequence length="111" mass="12339">MPFRSKQHLFNLAIEPSSFASDMPFNTFPLVSPGTKLRPKGGKAIGRKACNIYCSLVFHSQHNSYEMAYWGGKGETNFQTEEFSSISTRGIEGSDFPSPHSPLPHFLQLTA</sequence>